<dbReference type="Pfam" id="PF03466">
    <property type="entry name" value="LysR_substrate"/>
    <property type="match status" value="1"/>
</dbReference>
<dbReference type="PANTHER" id="PTHR30346">
    <property type="entry name" value="TRANSCRIPTIONAL DUAL REGULATOR HCAR-RELATED"/>
    <property type="match status" value="1"/>
</dbReference>
<comment type="caution">
    <text evidence="6">The sequence shown here is derived from an EMBL/GenBank/DDBJ whole genome shotgun (WGS) entry which is preliminary data.</text>
</comment>
<dbReference type="SUPFAM" id="SSF46785">
    <property type="entry name" value="Winged helix' DNA-binding domain"/>
    <property type="match status" value="1"/>
</dbReference>
<dbReference type="Pfam" id="PF00126">
    <property type="entry name" value="HTH_1"/>
    <property type="match status" value="1"/>
</dbReference>
<dbReference type="RefSeq" id="WP_057646454.1">
    <property type="nucleotide sequence ID" value="NZ_LLXU01000075.1"/>
</dbReference>
<evidence type="ECO:0000313" key="6">
    <source>
        <dbReference type="EMBL" id="KRG43370.1"/>
    </source>
</evidence>
<dbReference type="CDD" id="cd08414">
    <property type="entry name" value="PBP2_LTTR_aromatics_like"/>
    <property type="match status" value="1"/>
</dbReference>
<dbReference type="Gene3D" id="1.10.10.10">
    <property type="entry name" value="Winged helix-like DNA-binding domain superfamily/Winged helix DNA-binding domain"/>
    <property type="match status" value="1"/>
</dbReference>
<reference evidence="6 7" key="1">
    <citation type="submission" date="2015-10" db="EMBL/GenBank/DDBJ databases">
        <title>Genome sequencing and analysis of members of genus Stenotrophomonas.</title>
        <authorList>
            <person name="Patil P.P."/>
            <person name="Midha S."/>
            <person name="Patil P.B."/>
        </authorList>
    </citation>
    <scope>NUCLEOTIDE SEQUENCE [LARGE SCALE GENOMIC DNA]</scope>
    <source>
        <strain evidence="6 7">JCM 16536</strain>
    </source>
</reference>
<dbReference type="STRING" id="676599.ARC20_10005"/>
<evidence type="ECO:0000256" key="1">
    <source>
        <dbReference type="ARBA" id="ARBA00009437"/>
    </source>
</evidence>
<dbReference type="SUPFAM" id="SSF53850">
    <property type="entry name" value="Periplasmic binding protein-like II"/>
    <property type="match status" value="1"/>
</dbReference>
<dbReference type="InterPro" id="IPR036388">
    <property type="entry name" value="WH-like_DNA-bd_sf"/>
</dbReference>
<evidence type="ECO:0000256" key="3">
    <source>
        <dbReference type="ARBA" id="ARBA00023125"/>
    </source>
</evidence>
<dbReference type="EMBL" id="LLXU01000075">
    <property type="protein sequence ID" value="KRG43370.1"/>
    <property type="molecule type" value="Genomic_DNA"/>
</dbReference>
<dbReference type="OrthoDB" id="5289754at2"/>
<dbReference type="GO" id="GO:0032993">
    <property type="term" value="C:protein-DNA complex"/>
    <property type="evidence" value="ECO:0007669"/>
    <property type="project" value="TreeGrafter"/>
</dbReference>
<dbReference type="InterPro" id="IPR000847">
    <property type="entry name" value="LysR_HTH_N"/>
</dbReference>
<dbReference type="InterPro" id="IPR036390">
    <property type="entry name" value="WH_DNA-bd_sf"/>
</dbReference>
<keyword evidence="4" id="KW-0804">Transcription</keyword>
<accession>A0A0R0ANH5</accession>
<dbReference type="PROSITE" id="PS50931">
    <property type="entry name" value="HTH_LYSR"/>
    <property type="match status" value="1"/>
</dbReference>
<evidence type="ECO:0000256" key="4">
    <source>
        <dbReference type="ARBA" id="ARBA00023163"/>
    </source>
</evidence>
<evidence type="ECO:0000313" key="7">
    <source>
        <dbReference type="Proteomes" id="UP000051802"/>
    </source>
</evidence>
<protein>
    <submittedName>
        <fullName evidence="6">LysR family transcriptional regulator</fullName>
    </submittedName>
</protein>
<dbReference type="FunFam" id="1.10.10.10:FF:000001">
    <property type="entry name" value="LysR family transcriptional regulator"/>
    <property type="match status" value="1"/>
</dbReference>
<feature type="domain" description="HTH lysR-type" evidence="5">
    <location>
        <begin position="2"/>
        <end position="59"/>
    </location>
</feature>
<comment type="similarity">
    <text evidence="1">Belongs to the LysR transcriptional regulatory family.</text>
</comment>
<dbReference type="Proteomes" id="UP000051802">
    <property type="component" value="Unassembled WGS sequence"/>
</dbReference>
<organism evidence="6 7">
    <name type="scientific">Stenotrophomonas panacihumi</name>
    <dbReference type="NCBI Taxonomy" id="676599"/>
    <lineage>
        <taxon>Bacteria</taxon>
        <taxon>Pseudomonadati</taxon>
        <taxon>Pseudomonadota</taxon>
        <taxon>Gammaproteobacteria</taxon>
        <taxon>Lysobacterales</taxon>
        <taxon>Lysobacteraceae</taxon>
        <taxon>Stenotrophomonas</taxon>
    </lineage>
</organism>
<evidence type="ECO:0000256" key="2">
    <source>
        <dbReference type="ARBA" id="ARBA00023015"/>
    </source>
</evidence>
<dbReference type="InterPro" id="IPR005119">
    <property type="entry name" value="LysR_subst-bd"/>
</dbReference>
<dbReference type="Gene3D" id="3.40.190.10">
    <property type="entry name" value="Periplasmic binding protein-like II"/>
    <property type="match status" value="2"/>
</dbReference>
<dbReference type="AlphaFoldDB" id="A0A0R0ANH5"/>
<sequence>MIDLRQMRYFVAVAETLHFGRAAERLHVSQPPLSRQVAALERSLDVRLFERHSRQVRLTPAGQRFLEDAKAVLASFDEACRSARLVERGELGELHLGFMMHAALSSVPPLTRAFVSRYPQVRLHLREQLPAALVESVLKGEHDAGIGFLPGKRKGLESRPIHREPLCLAIPAEHPLATGEEAVEAEALSGEALITVPADIVPTLRHAIDHWFAAAGVTPTIRLEVQLQHSIVSLVAESLGLALVPASLRRLGLPGVAFRALAEAPTIEQVVFWRAHSRSPALNAFLDVAPRLDE</sequence>
<keyword evidence="2" id="KW-0805">Transcription regulation</keyword>
<dbReference type="PRINTS" id="PR00039">
    <property type="entry name" value="HTHLYSR"/>
</dbReference>
<dbReference type="GO" id="GO:0003677">
    <property type="term" value="F:DNA binding"/>
    <property type="evidence" value="ECO:0007669"/>
    <property type="project" value="UniProtKB-KW"/>
</dbReference>
<evidence type="ECO:0000259" key="5">
    <source>
        <dbReference type="PROSITE" id="PS50931"/>
    </source>
</evidence>
<name>A0A0R0ANH5_9GAMM</name>
<keyword evidence="3" id="KW-0238">DNA-binding</keyword>
<dbReference type="PANTHER" id="PTHR30346:SF28">
    <property type="entry name" value="HTH-TYPE TRANSCRIPTIONAL REGULATOR CYNR"/>
    <property type="match status" value="1"/>
</dbReference>
<gene>
    <name evidence="6" type="ORF">ARC20_10005</name>
</gene>
<proteinExistence type="inferred from homology"/>
<keyword evidence="7" id="KW-1185">Reference proteome</keyword>
<dbReference type="GO" id="GO:0003700">
    <property type="term" value="F:DNA-binding transcription factor activity"/>
    <property type="evidence" value="ECO:0007669"/>
    <property type="project" value="InterPro"/>
</dbReference>